<reference evidence="4" key="1">
    <citation type="submission" date="2016-10" db="EMBL/GenBank/DDBJ databases">
        <authorList>
            <person name="Varghese N."/>
            <person name="Submissions S."/>
        </authorList>
    </citation>
    <scope>NUCLEOTIDE SEQUENCE [LARGE SCALE GENOMIC DNA]</scope>
    <source>
        <strain evidence="4">DSM 16995</strain>
    </source>
</reference>
<sequence>MLKVHAVVKKYKLSKYFEVLTGVIALTVINLIFFRSDLGFINVSPHPYWIIVLLTASRYGFGGGAFAGFITAVAYFGFVLLSIPDLALVEFKSLSMWGKPALFFIVGVVIGEMRELNIKEYSSLSEERDAYKEAFNKIKIKFDVLSEAKQEIDTRIISQENTLGTLYEAAQGLRTLSQESIFPAVLEILIEFMSVEDCSIYTLEGDEFKLNTAIRHGKSSLPDKIPYYEGLMGLAAEDKKTVSIKEVADSESMPSGIIISAPILADNQKHVIGVLNVEKMPFMKFNSDSVRVAGLVADWCGSSMENATVFQETKDKLIADELIDAYTYDYFKKRLREEFVRSRRYELDLSLILLEFPSMENASDDGREEVLMAFSMILKNQIREIDILFLNDKPGSFFLVLPTTPAAGARVVVKNILNAFRALSMMAFESDESLVEIRAGVSGYSMGMEDPMDMVKAVEEDVVSVLFTE</sequence>
<dbReference type="STRING" id="246191.SAMN05660337_1348"/>
<feature type="transmembrane region" description="Helical" evidence="1">
    <location>
        <begin position="48"/>
        <end position="81"/>
    </location>
</feature>
<dbReference type="Proteomes" id="UP000199053">
    <property type="component" value="Unassembled WGS sequence"/>
</dbReference>
<dbReference type="InterPro" id="IPR000160">
    <property type="entry name" value="GGDEF_dom"/>
</dbReference>
<dbReference type="InterPro" id="IPR043128">
    <property type="entry name" value="Rev_trsase/Diguanyl_cyclase"/>
</dbReference>
<dbReference type="PROSITE" id="PS50887">
    <property type="entry name" value="GGDEF"/>
    <property type="match status" value="1"/>
</dbReference>
<proteinExistence type="predicted"/>
<dbReference type="Pfam" id="PF13492">
    <property type="entry name" value="GAF_3"/>
    <property type="match status" value="1"/>
</dbReference>
<dbReference type="SUPFAM" id="SSF55073">
    <property type="entry name" value="Nucleotide cyclase"/>
    <property type="match status" value="1"/>
</dbReference>
<evidence type="ECO:0000256" key="1">
    <source>
        <dbReference type="SAM" id="Phobius"/>
    </source>
</evidence>
<name>A0A1G9F1J3_9BACT</name>
<accession>A0A1G9F1J3</accession>
<feature type="transmembrane region" description="Helical" evidence="1">
    <location>
        <begin position="93"/>
        <end position="111"/>
    </location>
</feature>
<organism evidence="3 4">
    <name type="scientific">Maridesulfovibrio ferrireducens</name>
    <dbReference type="NCBI Taxonomy" id="246191"/>
    <lineage>
        <taxon>Bacteria</taxon>
        <taxon>Pseudomonadati</taxon>
        <taxon>Thermodesulfobacteriota</taxon>
        <taxon>Desulfovibrionia</taxon>
        <taxon>Desulfovibrionales</taxon>
        <taxon>Desulfovibrionaceae</taxon>
        <taxon>Maridesulfovibrio</taxon>
    </lineage>
</organism>
<dbReference type="InterPro" id="IPR029016">
    <property type="entry name" value="GAF-like_dom_sf"/>
</dbReference>
<feature type="domain" description="GGDEF" evidence="2">
    <location>
        <begin position="347"/>
        <end position="469"/>
    </location>
</feature>
<keyword evidence="4" id="KW-1185">Reference proteome</keyword>
<dbReference type="InterPro" id="IPR003018">
    <property type="entry name" value="GAF"/>
</dbReference>
<gene>
    <name evidence="3" type="ORF">SAMN05660337_1348</name>
</gene>
<dbReference type="InterPro" id="IPR029787">
    <property type="entry name" value="Nucleotide_cyclase"/>
</dbReference>
<dbReference type="OrthoDB" id="5442761at2"/>
<evidence type="ECO:0000313" key="3">
    <source>
        <dbReference type="EMBL" id="SDK82307.1"/>
    </source>
</evidence>
<keyword evidence="1" id="KW-0812">Transmembrane</keyword>
<dbReference type="Gene3D" id="3.30.450.40">
    <property type="match status" value="1"/>
</dbReference>
<evidence type="ECO:0000259" key="2">
    <source>
        <dbReference type="PROSITE" id="PS50887"/>
    </source>
</evidence>
<protein>
    <submittedName>
        <fullName evidence="3">GAF domain-containing protein</fullName>
    </submittedName>
</protein>
<dbReference type="AlphaFoldDB" id="A0A1G9F1J3"/>
<dbReference type="EMBL" id="FNGA01000002">
    <property type="protein sequence ID" value="SDK82307.1"/>
    <property type="molecule type" value="Genomic_DNA"/>
</dbReference>
<feature type="transmembrane region" description="Helical" evidence="1">
    <location>
        <begin position="16"/>
        <end position="36"/>
    </location>
</feature>
<dbReference type="Gene3D" id="3.30.70.270">
    <property type="match status" value="1"/>
</dbReference>
<keyword evidence="1" id="KW-0472">Membrane</keyword>
<keyword evidence="1" id="KW-1133">Transmembrane helix</keyword>
<evidence type="ECO:0000313" key="4">
    <source>
        <dbReference type="Proteomes" id="UP000199053"/>
    </source>
</evidence>
<dbReference type="SUPFAM" id="SSF55781">
    <property type="entry name" value="GAF domain-like"/>
    <property type="match status" value="1"/>
</dbReference>